<feature type="compositionally biased region" description="Polar residues" evidence="1">
    <location>
        <begin position="3372"/>
        <end position="3383"/>
    </location>
</feature>
<proteinExistence type="predicted"/>
<dbReference type="NCBIfam" id="TIGR01731">
    <property type="entry name" value="fil_hemag_20aa"/>
    <property type="match status" value="61"/>
</dbReference>
<evidence type="ECO:0000313" key="3">
    <source>
        <dbReference type="EMBL" id="OPA86060.1"/>
    </source>
</evidence>
<feature type="region of interest" description="Disordered" evidence="1">
    <location>
        <begin position="3372"/>
        <end position="3391"/>
    </location>
</feature>
<reference evidence="3 4" key="1">
    <citation type="submission" date="2016-12" db="EMBL/GenBank/DDBJ databases">
        <title>Draft genome sequences of seven strains of Pseudomonas fluorescens that produce 4-formylaminooxyvinylglycine.</title>
        <authorList>
            <person name="Okrent R.A."/>
            <person name="Manning V.A."/>
            <person name="Trippe K.M."/>
        </authorList>
    </citation>
    <scope>NUCLEOTIDE SEQUENCE [LARGE SCALE GENOMIC DNA]</scope>
    <source>
        <strain evidence="3 4">P5A</strain>
    </source>
</reference>
<dbReference type="Pfam" id="PF05594">
    <property type="entry name" value="Fil_haemagg"/>
    <property type="match status" value="28"/>
</dbReference>
<dbReference type="Proteomes" id="UP000190965">
    <property type="component" value="Unassembled WGS sequence"/>
</dbReference>
<sequence>MDVRQFAFLARQPSAALKNRPTFLGLPKRGLAFILVNALFWQPLLAQADGVVVNAPGTTLAQAGNGVPIVNIAAPNAAGLSHNSFQDYNVGAQGLILNNATNRTQSTQLGGIIVGNPNFTGQAASTILNEVNGGSPSQLRGYTEVAGQAAHVIVANPYGVSCNGCGFINTPQVTLTTGQAVIENGAISRYQVDQGSVSVEGDGLNASNVGQFEIITRAAHINAQIQAQKLSIVAGRNDVDAATLNATARAADGSAAPALAIDSSALGGMYAGTIRLVGTEAGVGVKLAGNMVAGGDIRIDANGHLNLGQTSAGTAVNVTAQSVETQGAVYAGTDLAIKAQGDLSNGNNLAARNSLTLDSGARLSNSGIIEAGVNADNSRNANGDVRLTAQTLDNSGNSVIASRDLTVNAATLGNNHGTLSAGGQGQVNAAQVDNTNGGRIISTGSLGLTASQLLNNTGGLLSSTGNLTGTVGQLVNNAGELSSVAQVSLQVASLDNVAGLLSAGQSLILNATGAVNNSSGGKILSTQGLHANVGSLDNSAGRVASQSDVSLDLNRGQLTNLGGVINAPGQLLLSHLSNVDNRNGEIASANSFSLLADNLDNTQGSLTSGGQLTAQIAGQLLNPTGLFAATGDLQLSAASVNNGLQGRIIGKAGTRLAIGQFDNRGGSVATLGPLHVQGASLDNRAGGLLNSAAALTLAVDQVDNRGGEVSSVADLSVTGSGFDNSQGGQLLAGGALQLTLDRLNNQLKGILSGQHTVSINAGSLDNSGQGSVYGKDGLSLLLRNQFTNAQGVVRSDASFNAQTGSLINDGGRISSAGPWALTSQGTVSNLGGQLYSTAGLSLDLSGAQLNNAGGLINTPGVLLLNHLVTVGNSGGEISSAQAFTFAAQNLDNSGGKLISNQALTLNVDQSLTNLNGQISGAGVNAHVGTLDNTHGLLSSSTDLALTVAGNLLNDNGEVSSAGASLVSAAALSNKGGQVLGDNSLDLSVSGALGNQGGTLGGGQRLQVKSASLDNSQSGSLVSDGSLSATVDGLLDNHAQGSVQAKGAVDIQSASLDNRTGAIRANANLNLHTAQVDNRQGVINSKQVLGFVGQQLNNSNGLTSATGPVHLAFDSVSNDKGRIASQSDLDATLGALTQQGGELAAQGSLTLNATTLDNSNGGLVAATKALKLNVGSADNRGGEISSQQNVSLTGQQLDNSGGKLLAATALEVAVAQVINQAKGLVFGQDVHLSGTGLDNTQGTVAAQHSLAIQLAASLTNASGTLSSEGDLTLLGQRLDNSGGKVSSAGLLSVTSTADLLNLGGTFEAAQGLVLNSASLDNSAQGLIKSDGAALITTGQFNNASGGQLTSSGKLDLSAAQVNNGGRIASADELNASVTGLNQQGGQLFSNTRLNLNLNGGDLSNSGLINAPVLLLSNLGNLSNKGGEISSQNAFSLAAHTLDNSNGKLISNQALTLTADQLLSNVNGHISALGLTTRSAQLDNTDGILSSHGGVDISARDLLTNLRGSLVGDGSLLLTTASLDNSSGQVAGKADTTLNAGVINNGKGQLVSTDTLHISGASLDNRTGLVGATQALKLDVGSVDNRAGELTGSADVTVNGQRLDNSDGGKLFAANALSLTVDQLLNRSLGQLNGQRVTLTGVTLDNSGGKVFSQQPLVLNLTGDANNTQGLLSSESQLTLNAANLINAQGSLSSAQDLSLGLGGQLNNLGGELVTDGTLTLHSNGLNNGQGSISGKGAVALTTGDLTNQKGSISSGDTLSLSAGQLSNGGSIGSTHALTASLTGLSQQGGKLFSNGALTLDVNNGLFDNTGGLINSAGALQLNHLSDVTNQNGEISSGQAFTLTAQNLDNSNGKLLSNQQLTLRVNQALANINGLIGAAGLDAHAASVDNGNGTLNSRGDLQLTSDGLLNNTGLGLIHSQGNLNLTAASLNTGSGGEVSALGTLDLNAGALTSAGGRITGEQRVTLELNNGDLDNHGGLILGKGPLAINHLRDLNNQSGEVSSQQNLTLAARTLDNSAGKLISSQALTLGAANLTNANGLVSGWQSLGFTGGSLDNRNNGTFSSRSGAMAVNLTGALLNSGAGALVSQGRLDINAASLDNSSGGILSSAAGQGLTVSGLLNNSGGGLIDSGATLDVQAATLGNDAGKVNAQQALAVTATDLNNTGGSLAGNGAVTLNLLGNLINANGKLASAGPLLLQRVNQVNNQGGQIVSQNLLSLFAGAIDNSAHGTLAGTGSVAINASGGVQNNADGLIYSQGGGVQLQAAGLANGRGVVQGQNGLSLNLSGDVDNQSGTLIAQTGDVALNANNLDNRGGTLASLNGAVQAQVVGVLRNGYDLNNNRQGGTVQGQRLNLLAAMIDNYGGRVSAQRGDALVSTGNFDNRNGGLYATGLVSVSANDFDNSGDNDGQITGQQIDLSLRGALNNRLGIVESQSTLNVSAASVDNTNGRLRALGNAGTTEFAVAGLLDNTNGVLETANSNLTLGAGSLQNVGGSVLHVGNGNFTIAPGNLNSVGGSLVTRGGLTIAQDTWTNNSVIQAGHLTVNVNTLNQTADGQLLASSALTGTGGNWTTNGLIASDGSLDLHLGGTLNGAGRITSQGDLSLSAAQLNLSSAASLAGGGLTTVNVAGTLNNGGRLTSANDLIINAGAINNTATLGSAQKFTATTGALLNDHGLIFSGGDMSLRVDTLNNSYADVYSLGNLSIDRDGQGGLATGIVNSSSSLQSDGNMSLAASTIQNVRAVLTTSAGGIYTASITEFPCIEGPNYAGDCSGKQNHLWQIDQREKLEVTASSAASSITAGQNLNIAGGDVVNASSTIGAGGNLSVAANNLTNSGVETGETDTSRLFVSERTRHPEMWYDAAAAFNSRYSVGGATYNPNDLSGLDGAMASFIGITEAERTVFRTVTHINGGDQSYAGVIQAGGAVNIKAQANIDNSVVRPGFTYVGAGAKTGTGAAGASGAGTFSTRITVNAQLPPDLAQRQINPLTLPGFSLPTGQNGLFRLSGQGSSTPASSHNAPAWSLSGASLQLDPHQITAPTISGRVIQVNTVAQDAADSLQLNLASRQASGIGASGSGVGTIADGGSVNLQTPGRSSAAAASQVATGGAQNAGGGTAPSTVPNLDLPANQGGSLGAPAIAAVSSQSIARVQGLPGAQPVSQPQKYLVETNPVLTDLKQFMSSDYLLAGLGYNPDDSAKRLGDGLYEQHLVDQAVVARTGQRFIDGQNTDSGMLKYLMDNAISSKQQLGLSVGVSLTSAQVAALTHDIVWLENEQVNGETVLVPVVYLAQANNRLAPDGALIAGNDVNLIAGQNLDNVGTLRATDNLSAQAGNDLTNSGLIQAGNRLDLLAGNTIINTAGGIIAGRDVSLTTTNGDILNERSVTSHDSSSGYRTEHSDSVDSAARIEAANNLSLQAGRDVDSVGGVASSGADTTIKAGRDVNLIAAEGDNSNTVSGVFKDSSINQYGSSLQAGGDLKVQAGRDISAVASEIDAKRDVTMSAVGDLSLSSAADESHASFTSKKVKSEDDHVSQVSTTVKAGGDVALSAGQDLAMTASRVTAGDEAYLYAGNTLDLNAAQDSDYSLYDMKKKGGFGALKTQHDEVTDVRNVGSEIQTGGALALISGGDQVYQNAKLDSGANLSLNSGGSISFEAVKDLHQESHNKSDSSLAWTSMSGKGSTDETLRQTELTAKGQTVINAVNGLNIGIKQIDQNTVSQTIDVMVKADPSLGWLKDAEARGDVNWQQVKELHDSYKYSSSSLGEGAMLAIIIIVSVLTAGAASGAVAAMSGAGAGSTMAAATAEVAATATSAAVEATTAGLGNMMASAVLTSMASSSAVSLINNKGNLGATLKDTLSTSSLKSDVLAGLTAGIGYELPYNPTAFSVDNLEKAAVTSVANAVAKTAVEGGSLQGNLVSSLAGAAINVGGGTVANDIGGTYLPDGSLTKIGMHALLGGVLSVAQGGDFKTGALAAGADEAVVKTLSDLVMPDPATASSLTVQQAQQKLVALSGLVGILAATATGGNASIGASIAENATQNNFLGPNSIARREADRQALEHGTATNQQAAEYKELQQRDQQSDYLRSKVAAGGALTSAERSFLLDSYQQYYDEMVSQVGEGLAGAALAGLKQDGAIKTYGFPFAGTPEQKTDWTAANSQTVLDFLKTAFRSPSEDETLYNGIGHSEQIAKAQEQDVQIGQIAMLPEEGLAGIAAIGAVTIGKAVSAGSEAGGALPSTLGLAYGENNVVEVGVDRGLGSTSGHEFAGAVTEGGSGQALAGHGVMDGSSASTQYVSPAGTFVISPRPGITIADSTGQILEQLTSVEQLENTMKTGISPNGQVLTQRNYNDLAGYQVTAPGETGYNYTLLSPGFQNKPLNIFGNSTTTSAPTKLSDFLEPNMGCVFWAACTQAVPYIPLK</sequence>
<dbReference type="InterPro" id="IPR012334">
    <property type="entry name" value="Pectin_lyas_fold"/>
</dbReference>
<accession>A0A1T2Y1R0</accession>
<feature type="compositionally biased region" description="Polar residues" evidence="1">
    <location>
        <begin position="3000"/>
        <end position="3011"/>
    </location>
</feature>
<evidence type="ECO:0000259" key="2">
    <source>
        <dbReference type="SMART" id="SM00912"/>
    </source>
</evidence>
<feature type="domain" description="Filamentous haemagglutinin FhaB/tRNA nuclease CdiA-like TPS" evidence="2">
    <location>
        <begin position="64"/>
        <end position="185"/>
    </location>
</feature>
<organism evidence="3 4">
    <name type="scientific">Pseudomonas fluorescens</name>
    <dbReference type="NCBI Taxonomy" id="294"/>
    <lineage>
        <taxon>Bacteria</taxon>
        <taxon>Pseudomonadati</taxon>
        <taxon>Pseudomonadota</taxon>
        <taxon>Gammaproteobacteria</taxon>
        <taxon>Pseudomonadales</taxon>
        <taxon>Pseudomonadaceae</taxon>
        <taxon>Pseudomonas</taxon>
    </lineage>
</organism>
<dbReference type="InterPro" id="IPR008619">
    <property type="entry name" value="Filamentous_hemagglutn_rpt"/>
</dbReference>
<gene>
    <name evidence="3" type="ORF">BFW87_25210</name>
</gene>
<dbReference type="Pfam" id="PF05860">
    <property type="entry name" value="TPS"/>
    <property type="match status" value="1"/>
</dbReference>
<dbReference type="SUPFAM" id="SSF51126">
    <property type="entry name" value="Pectin lyase-like"/>
    <property type="match status" value="1"/>
</dbReference>
<dbReference type="SMART" id="SM00912">
    <property type="entry name" value="Haemagg_act"/>
    <property type="match status" value="1"/>
</dbReference>
<feature type="region of interest" description="Disordered" evidence="1">
    <location>
        <begin position="2994"/>
        <end position="3013"/>
    </location>
</feature>
<dbReference type="InterPro" id="IPR011050">
    <property type="entry name" value="Pectin_lyase_fold/virulence"/>
</dbReference>
<dbReference type="InterPro" id="IPR010069">
    <property type="entry name" value="CdiA_FHA1_rpt"/>
</dbReference>
<protein>
    <recommendedName>
        <fullName evidence="2">Filamentous haemagglutinin FhaB/tRNA nuclease CdiA-like TPS domain-containing protein</fullName>
    </recommendedName>
</protein>
<dbReference type="OrthoDB" id="2664633at2"/>
<comment type="caution">
    <text evidence="3">The sequence shown here is derived from an EMBL/GenBank/DDBJ whole genome shotgun (WGS) entry which is preliminary data.</text>
</comment>
<dbReference type="Gene3D" id="2.160.20.10">
    <property type="entry name" value="Single-stranded right-handed beta-helix, Pectin lyase-like"/>
    <property type="match status" value="1"/>
</dbReference>
<feature type="region of interest" description="Disordered" evidence="1">
    <location>
        <begin position="3652"/>
        <end position="3674"/>
    </location>
</feature>
<name>A0A1T2Y1R0_PSEFL</name>
<dbReference type="InterPro" id="IPR008638">
    <property type="entry name" value="FhaB/CdiA-like_TPS"/>
</dbReference>
<dbReference type="RefSeq" id="WP_139372496.1">
    <property type="nucleotide sequence ID" value="NZ_MSDF01000052.1"/>
</dbReference>
<feature type="compositionally biased region" description="Low complexity" evidence="1">
    <location>
        <begin position="3086"/>
        <end position="3101"/>
    </location>
</feature>
<dbReference type="EMBL" id="MSDF01000052">
    <property type="protein sequence ID" value="OPA86060.1"/>
    <property type="molecule type" value="Genomic_DNA"/>
</dbReference>
<evidence type="ECO:0000256" key="1">
    <source>
        <dbReference type="SAM" id="MobiDB-lite"/>
    </source>
</evidence>
<dbReference type="NCBIfam" id="TIGR01901">
    <property type="entry name" value="adhes_NPXG"/>
    <property type="match status" value="1"/>
</dbReference>
<feature type="compositionally biased region" description="Polar residues" evidence="1">
    <location>
        <begin position="3656"/>
        <end position="3668"/>
    </location>
</feature>
<feature type="region of interest" description="Disordered" evidence="1">
    <location>
        <begin position="3078"/>
        <end position="3116"/>
    </location>
</feature>
<evidence type="ECO:0000313" key="4">
    <source>
        <dbReference type="Proteomes" id="UP000190965"/>
    </source>
</evidence>